<dbReference type="GO" id="GO:0005576">
    <property type="term" value="C:extracellular region"/>
    <property type="evidence" value="ECO:0007669"/>
    <property type="project" value="UniProtKB-SubCell"/>
</dbReference>
<evidence type="ECO:0000259" key="13">
    <source>
        <dbReference type="PROSITE" id="PS50922"/>
    </source>
</evidence>
<feature type="domain" description="Peptidase S1" evidence="12">
    <location>
        <begin position="43"/>
        <end position="287"/>
    </location>
</feature>
<keyword evidence="6 8" id="KW-0472">Membrane</keyword>
<feature type="transmembrane region" description="Helical" evidence="11">
    <location>
        <begin position="466"/>
        <end position="492"/>
    </location>
</feature>
<evidence type="ECO:0000256" key="3">
    <source>
        <dbReference type="ARBA" id="ARBA00022525"/>
    </source>
</evidence>
<evidence type="ECO:0000256" key="10">
    <source>
        <dbReference type="SAM" id="MobiDB-lite"/>
    </source>
</evidence>
<feature type="transmembrane region" description="Helical" evidence="11">
    <location>
        <begin position="421"/>
        <end position="446"/>
    </location>
</feature>
<organism evidence="14 15">
    <name type="scientific">Rotaria socialis</name>
    <dbReference type="NCBI Taxonomy" id="392032"/>
    <lineage>
        <taxon>Eukaryota</taxon>
        <taxon>Metazoa</taxon>
        <taxon>Spiralia</taxon>
        <taxon>Gnathifera</taxon>
        <taxon>Rotifera</taxon>
        <taxon>Eurotatoria</taxon>
        <taxon>Bdelloidea</taxon>
        <taxon>Philodinida</taxon>
        <taxon>Philodinidae</taxon>
        <taxon>Rotaria</taxon>
    </lineage>
</organism>
<evidence type="ECO:0000256" key="8">
    <source>
        <dbReference type="PROSITE-ProRule" id="PRU00205"/>
    </source>
</evidence>
<dbReference type="SMART" id="SM00724">
    <property type="entry name" value="TLC"/>
    <property type="match status" value="1"/>
</dbReference>
<dbReference type="PROSITE" id="PS50922">
    <property type="entry name" value="TLC"/>
    <property type="match status" value="1"/>
</dbReference>
<keyword evidence="9" id="KW-0645">Protease</keyword>
<dbReference type="SUPFAM" id="SSF50494">
    <property type="entry name" value="Trypsin-like serine proteases"/>
    <property type="match status" value="1"/>
</dbReference>
<keyword evidence="4 8" id="KW-0812">Transmembrane</keyword>
<dbReference type="EMBL" id="CAJOBQ010000911">
    <property type="protein sequence ID" value="CAF4433320.1"/>
    <property type="molecule type" value="Genomic_DNA"/>
</dbReference>
<feature type="region of interest" description="Disordered" evidence="10">
    <location>
        <begin position="560"/>
        <end position="587"/>
    </location>
</feature>
<reference evidence="14" key="1">
    <citation type="submission" date="2021-02" db="EMBL/GenBank/DDBJ databases">
        <authorList>
            <person name="Nowell W R."/>
        </authorList>
    </citation>
    <scope>NUCLEOTIDE SEQUENCE</scope>
</reference>
<comment type="subcellular location">
    <subcellularLocation>
        <location evidence="1">Membrane</location>
        <topology evidence="1">Multi-pass membrane protein</topology>
    </subcellularLocation>
    <subcellularLocation>
        <location evidence="2">Secreted</location>
    </subcellularLocation>
</comment>
<dbReference type="SMART" id="SM00020">
    <property type="entry name" value="Tryp_SPc"/>
    <property type="match status" value="1"/>
</dbReference>
<dbReference type="PRINTS" id="PR00722">
    <property type="entry name" value="CHYMOTRYPSIN"/>
</dbReference>
<dbReference type="GO" id="GO:0006508">
    <property type="term" value="P:proteolysis"/>
    <property type="evidence" value="ECO:0007669"/>
    <property type="project" value="UniProtKB-KW"/>
</dbReference>
<comment type="caution">
    <text evidence="14">The sequence shown here is derived from an EMBL/GenBank/DDBJ whole genome shotgun (WGS) entry which is preliminary data.</text>
</comment>
<feature type="compositionally biased region" description="Acidic residues" evidence="10">
    <location>
        <begin position="560"/>
        <end position="581"/>
    </location>
</feature>
<dbReference type="PROSITE" id="PS00134">
    <property type="entry name" value="TRYPSIN_HIS"/>
    <property type="match status" value="1"/>
</dbReference>
<dbReference type="InterPro" id="IPR018114">
    <property type="entry name" value="TRYPSIN_HIS"/>
</dbReference>
<evidence type="ECO:0000256" key="5">
    <source>
        <dbReference type="ARBA" id="ARBA00022989"/>
    </source>
</evidence>
<evidence type="ECO:0008006" key="16">
    <source>
        <dbReference type="Google" id="ProtNLM"/>
    </source>
</evidence>
<gene>
    <name evidence="14" type="ORF">TSG867_LOCUS15531</name>
</gene>
<proteinExistence type="predicted"/>
<dbReference type="GO" id="GO:0004252">
    <property type="term" value="F:serine-type endopeptidase activity"/>
    <property type="evidence" value="ECO:0007669"/>
    <property type="project" value="InterPro"/>
</dbReference>
<evidence type="ECO:0000256" key="11">
    <source>
        <dbReference type="SAM" id="Phobius"/>
    </source>
</evidence>
<feature type="transmembrane region" description="Helical" evidence="11">
    <location>
        <begin position="513"/>
        <end position="535"/>
    </location>
</feature>
<keyword evidence="9" id="KW-0378">Hydrolase</keyword>
<feature type="domain" description="TLC" evidence="13">
    <location>
        <begin position="336"/>
        <end position="546"/>
    </location>
</feature>
<dbReference type="InterPro" id="IPR009003">
    <property type="entry name" value="Peptidase_S1_PA"/>
</dbReference>
<dbReference type="FunFam" id="2.40.10.10:FF:000047">
    <property type="entry name" value="Trypsin eta"/>
    <property type="match status" value="1"/>
</dbReference>
<dbReference type="PROSITE" id="PS50240">
    <property type="entry name" value="TRYPSIN_DOM"/>
    <property type="match status" value="1"/>
</dbReference>
<dbReference type="GO" id="GO:0051604">
    <property type="term" value="P:protein maturation"/>
    <property type="evidence" value="ECO:0007669"/>
    <property type="project" value="UniProtKB-ARBA"/>
</dbReference>
<evidence type="ECO:0000256" key="7">
    <source>
        <dbReference type="ARBA" id="ARBA00023157"/>
    </source>
</evidence>
<evidence type="ECO:0000259" key="12">
    <source>
        <dbReference type="PROSITE" id="PS50240"/>
    </source>
</evidence>
<dbReference type="Gene3D" id="2.40.10.10">
    <property type="entry name" value="Trypsin-like serine proteases"/>
    <property type="match status" value="1"/>
</dbReference>
<evidence type="ECO:0000256" key="1">
    <source>
        <dbReference type="ARBA" id="ARBA00004141"/>
    </source>
</evidence>
<evidence type="ECO:0000313" key="15">
    <source>
        <dbReference type="Proteomes" id="UP000663862"/>
    </source>
</evidence>
<keyword evidence="3" id="KW-0964">Secreted</keyword>
<dbReference type="InterPro" id="IPR033116">
    <property type="entry name" value="TRYPSIN_SER"/>
</dbReference>
<evidence type="ECO:0000256" key="4">
    <source>
        <dbReference type="ARBA" id="ARBA00022692"/>
    </source>
</evidence>
<evidence type="ECO:0000256" key="9">
    <source>
        <dbReference type="RuleBase" id="RU363034"/>
    </source>
</evidence>
<keyword evidence="9" id="KW-0720">Serine protease</keyword>
<evidence type="ECO:0000256" key="6">
    <source>
        <dbReference type="ARBA" id="ARBA00023136"/>
    </source>
</evidence>
<dbReference type="InterPro" id="IPR001254">
    <property type="entry name" value="Trypsin_dom"/>
</dbReference>
<keyword evidence="7" id="KW-1015">Disulfide bond</keyword>
<dbReference type="InterPro" id="IPR001314">
    <property type="entry name" value="Peptidase_S1A"/>
</dbReference>
<dbReference type="InterPro" id="IPR043504">
    <property type="entry name" value="Peptidase_S1_PA_chymotrypsin"/>
</dbReference>
<dbReference type="GO" id="GO:0016020">
    <property type="term" value="C:membrane"/>
    <property type="evidence" value="ECO:0007669"/>
    <property type="project" value="UniProtKB-SubCell"/>
</dbReference>
<feature type="transmembrane region" description="Helical" evidence="11">
    <location>
        <begin position="313"/>
        <end position="333"/>
    </location>
</feature>
<dbReference type="Pfam" id="PF03798">
    <property type="entry name" value="TRAM_LAG1_CLN8"/>
    <property type="match status" value="1"/>
</dbReference>
<protein>
    <recommendedName>
        <fullName evidence="16">TLC domain-containing protein</fullName>
    </recommendedName>
</protein>
<keyword evidence="5 11" id="KW-1133">Transmembrane helix</keyword>
<feature type="transmembrane region" description="Helical" evidence="11">
    <location>
        <begin position="345"/>
        <end position="367"/>
    </location>
</feature>
<dbReference type="PANTHER" id="PTHR24252:SF7">
    <property type="entry name" value="HYALIN"/>
    <property type="match status" value="1"/>
</dbReference>
<dbReference type="PROSITE" id="PS00135">
    <property type="entry name" value="TRYPSIN_SER"/>
    <property type="match status" value="1"/>
</dbReference>
<name>A0A820R5G7_9BILA</name>
<dbReference type="PANTHER" id="PTHR24252">
    <property type="entry name" value="ACROSIN-RELATED"/>
    <property type="match status" value="1"/>
</dbReference>
<dbReference type="InterPro" id="IPR006634">
    <property type="entry name" value="TLC-dom"/>
</dbReference>
<sequence length="1373" mass="157059">MENVIFSFLISFVQHDFLFSSCIPSSRQCGCPYQQPFISKTRIVGGYTAREHSWPWVVSIRHADKNKPITDPGDAFCCGTLINEEYVLTAAHCFDGRVRSLLNYFVVIGAHHINDTNPIRYNIQSIVLHEKYDNNLFLNDIALVKLSYKIDFNDSNIGFICLPPKNIKTYPYEKTNGYAIGWGSFEENGPSSYTLQQVRLPIISNRNEFCSNQIHDDHGQLCAGLIQGGQDTCQGDSGGPLMIFDMDASTWNIAGITSYGYGCAKPKFPGVYTRVSVFVDWINKKMDSSCQLLMPQISIQDSIDLGTNPAPDVPIFSVVLTSVVCHTIIFYNLPASTTPMMKTYIISTIHAVVSVLSVCTFYLRYTVDLTQINRIAGGGMKGTGDEIMAYSICYSIGYFIYDFLIMLLFKSARTTSALVHHVIIILGLLSGLFAKVGHSCHFYLLIEEFSTILLNLKSMYYDRPYAHHLLSVLFVISFLFSRILYGTIICGYAFRTAPRFIQLAVNAGDTTTLIFVVVQTVLCLSLRCLNFYWGILIIHTGMDMSSDDDEFDDDTTDYDEFEITDDDEDDDTDDDIDESESESQPTHFHECLRLLDGALNTNNPPVLPRWCASEQIGIIDDPMLLINGHKKCLTLPMDKREARRFIRKAVPLDMKIDIVDGISFSPSSCQLPANSFSILNPEWTTKTESYLKRSCVAQTLELDPNQIELKVSNLVLLEPSQFPRQFTWSKNEINPLAIAKLFVSLPSSYKGGKETITYQKEKHVFDLSEKDSIKSTFYTIVPASDECKHEIDFISGGYKLILIYDIIPLTPTVFYNVYIDETTAMRVGKVLETWTHGLEHDYHGYSSKIIIPFCDSFHLGNNLILHGMDRVLGTILRKTIEQYYSNKYLLYQGLIQPNRSNDGTVHACRLLTDLNLMVPTNINTLLNKIDLCLGNCNETFSGNIFSRKTRSEQGNFVNLEQLVVPIWCLVPISHKYDLLIDNIPRVLTHLEQNLIPHHCYHKETFLLIDWLLKSSKKIHFNAKLLLHQLLRLSSDDTITYDLIITIRELFEHKKFLEQFFPMTNEQEYDDIIYLLTYSKDKKIQLYLHQVFRTVLKRRSRDTDTIRDAIKFIGILLSRNVNSNFLLVLIHELLSNIFQENNPVPPSVTDLANLLALLSFSVDSYDLSCQIISQEIIRQINITKVTTTNTSTITNLLRTVLVPTIIQIYRYFINEHQICRKRKRDSMINFPSWFLSLYQTCLSLLNSYCNSPPPIPTYANLSNIFDTHCCSICEQLFIFLRDTRTFENTFIIPKDKIGHFNMIVNKFDPLIIMTKSMISDKESHQINIIKMTTCDEEICRENNLLRSLLSHFQLSNQAEHQSDTTRKKRFKPSM</sequence>
<dbReference type="CDD" id="cd00190">
    <property type="entry name" value="Tryp_SPc"/>
    <property type="match status" value="1"/>
</dbReference>
<evidence type="ECO:0000313" key="14">
    <source>
        <dbReference type="EMBL" id="CAF4433320.1"/>
    </source>
</evidence>
<accession>A0A820R5G7</accession>
<evidence type="ECO:0000256" key="2">
    <source>
        <dbReference type="ARBA" id="ARBA00004613"/>
    </source>
</evidence>
<dbReference type="Proteomes" id="UP000663862">
    <property type="component" value="Unassembled WGS sequence"/>
</dbReference>
<feature type="transmembrane region" description="Helical" evidence="11">
    <location>
        <begin position="387"/>
        <end position="409"/>
    </location>
</feature>
<dbReference type="Pfam" id="PF00089">
    <property type="entry name" value="Trypsin"/>
    <property type="match status" value="1"/>
</dbReference>